<feature type="domain" description="Helicase ATP-binding" evidence="3">
    <location>
        <begin position="262"/>
        <end position="360"/>
    </location>
</feature>
<proteinExistence type="inferred from homology"/>
<dbReference type="GO" id="GO:0005634">
    <property type="term" value="C:nucleus"/>
    <property type="evidence" value="ECO:0007669"/>
    <property type="project" value="TreeGrafter"/>
</dbReference>
<keyword evidence="5" id="KW-1185">Reference proteome</keyword>
<dbReference type="OrthoDB" id="10261556at2759"/>
<feature type="region of interest" description="Disordered" evidence="2">
    <location>
        <begin position="197"/>
        <end position="233"/>
    </location>
</feature>
<dbReference type="Pfam" id="PF00270">
    <property type="entry name" value="DEAD"/>
    <property type="match status" value="1"/>
</dbReference>
<dbReference type="InterPro" id="IPR027417">
    <property type="entry name" value="P-loop_NTPase"/>
</dbReference>
<feature type="region of interest" description="Disordered" evidence="2">
    <location>
        <begin position="1"/>
        <end position="34"/>
    </location>
</feature>
<dbReference type="AlphaFoldDB" id="X6MZM9"/>
<name>X6MZM9_RETFI</name>
<dbReference type="EMBL" id="ASPP01014802">
    <property type="protein sequence ID" value="ETO18520.1"/>
    <property type="molecule type" value="Genomic_DNA"/>
</dbReference>
<dbReference type="GO" id="GO:0009378">
    <property type="term" value="F:four-way junction helicase activity"/>
    <property type="evidence" value="ECO:0007669"/>
    <property type="project" value="TreeGrafter"/>
</dbReference>
<evidence type="ECO:0000313" key="4">
    <source>
        <dbReference type="EMBL" id="ETO18520.1"/>
    </source>
</evidence>
<evidence type="ECO:0000259" key="3">
    <source>
        <dbReference type="PROSITE" id="PS51192"/>
    </source>
</evidence>
<dbReference type="GO" id="GO:0005694">
    <property type="term" value="C:chromosome"/>
    <property type="evidence" value="ECO:0007669"/>
    <property type="project" value="TreeGrafter"/>
</dbReference>
<feature type="region of interest" description="Disordered" evidence="2">
    <location>
        <begin position="71"/>
        <end position="98"/>
    </location>
</feature>
<comment type="caution">
    <text evidence="4">The sequence shown here is derived from an EMBL/GenBank/DDBJ whole genome shotgun (WGS) entry which is preliminary data.</text>
</comment>
<gene>
    <name evidence="4" type="ORF">RFI_18745</name>
</gene>
<dbReference type="InterPro" id="IPR014001">
    <property type="entry name" value="Helicase_ATP-bd"/>
</dbReference>
<evidence type="ECO:0000256" key="1">
    <source>
        <dbReference type="ARBA" id="ARBA00005446"/>
    </source>
</evidence>
<reference evidence="4 5" key="1">
    <citation type="journal article" date="2013" name="Curr. Biol.">
        <title>The Genome of the Foraminiferan Reticulomyxa filosa.</title>
        <authorList>
            <person name="Glockner G."/>
            <person name="Hulsmann N."/>
            <person name="Schleicher M."/>
            <person name="Noegel A.A."/>
            <person name="Eichinger L."/>
            <person name="Gallinger C."/>
            <person name="Pawlowski J."/>
            <person name="Sierra R."/>
            <person name="Euteneuer U."/>
            <person name="Pillet L."/>
            <person name="Moustafa A."/>
            <person name="Platzer M."/>
            <person name="Groth M."/>
            <person name="Szafranski K."/>
            <person name="Schliwa M."/>
        </authorList>
    </citation>
    <scope>NUCLEOTIDE SEQUENCE [LARGE SCALE GENOMIC DNA]</scope>
</reference>
<dbReference type="PANTHER" id="PTHR13710">
    <property type="entry name" value="DNA HELICASE RECQ FAMILY MEMBER"/>
    <property type="match status" value="1"/>
</dbReference>
<evidence type="ECO:0000313" key="5">
    <source>
        <dbReference type="Proteomes" id="UP000023152"/>
    </source>
</evidence>
<evidence type="ECO:0000256" key="2">
    <source>
        <dbReference type="SAM" id="MobiDB-lite"/>
    </source>
</evidence>
<dbReference type="Proteomes" id="UP000023152">
    <property type="component" value="Unassembled WGS sequence"/>
</dbReference>
<dbReference type="PROSITE" id="PS51192">
    <property type="entry name" value="HELICASE_ATP_BIND_1"/>
    <property type="match status" value="1"/>
</dbReference>
<organism evidence="4 5">
    <name type="scientific">Reticulomyxa filosa</name>
    <dbReference type="NCBI Taxonomy" id="46433"/>
    <lineage>
        <taxon>Eukaryota</taxon>
        <taxon>Sar</taxon>
        <taxon>Rhizaria</taxon>
        <taxon>Retaria</taxon>
        <taxon>Foraminifera</taxon>
        <taxon>Monothalamids</taxon>
        <taxon>Reticulomyxidae</taxon>
        <taxon>Reticulomyxa</taxon>
    </lineage>
</organism>
<comment type="similarity">
    <text evidence="1">Belongs to the helicase family. RecQ subfamily.</text>
</comment>
<dbReference type="PANTHER" id="PTHR13710:SF108">
    <property type="entry name" value="ATP-DEPENDENT DNA HELICASE Q4"/>
    <property type="match status" value="1"/>
</dbReference>
<dbReference type="SUPFAM" id="SSF52540">
    <property type="entry name" value="P-loop containing nucleoside triphosphate hydrolases"/>
    <property type="match status" value="1"/>
</dbReference>
<accession>X6MZM9</accession>
<dbReference type="Gene3D" id="3.40.50.300">
    <property type="entry name" value="P-loop containing nucleotide triphosphate hydrolases"/>
    <property type="match status" value="1"/>
</dbReference>
<feature type="compositionally biased region" description="Basic and acidic residues" evidence="2">
    <location>
        <begin position="215"/>
        <end position="233"/>
    </location>
</feature>
<dbReference type="GO" id="GO:0005524">
    <property type="term" value="F:ATP binding"/>
    <property type="evidence" value="ECO:0007669"/>
    <property type="project" value="InterPro"/>
</dbReference>
<dbReference type="GO" id="GO:0003676">
    <property type="term" value="F:nucleic acid binding"/>
    <property type="evidence" value="ECO:0007669"/>
    <property type="project" value="InterPro"/>
</dbReference>
<dbReference type="GO" id="GO:0005737">
    <property type="term" value="C:cytoplasm"/>
    <property type="evidence" value="ECO:0007669"/>
    <property type="project" value="TreeGrafter"/>
</dbReference>
<dbReference type="GO" id="GO:0043138">
    <property type="term" value="F:3'-5' DNA helicase activity"/>
    <property type="evidence" value="ECO:0007669"/>
    <property type="project" value="TreeGrafter"/>
</dbReference>
<protein>
    <submittedName>
        <fullName evidence="4">RecQ protein-like 4</fullName>
    </submittedName>
</protein>
<dbReference type="InterPro" id="IPR011545">
    <property type="entry name" value="DEAD/DEAH_box_helicase_dom"/>
</dbReference>
<sequence>METNAIATVDNIDKCSIGGEDNSSSDEDITHLCGVPTDEHANAHANTKDIDIDVDMETKEDKCDDKITAMKKTGKKRSETGQRSKAKTTLEPMSSASVKTKVKAKAQYKKEKVSNNFVKLDLKHRYKMRRHKNKRASKRNGLSARGERAQKFCYDRLGNVKKTNIFWNWVKEKKLKETVAKELLTLDDTYKMEKELKSDESEIDTGMDPQALTETKGDERKEEMQVENERQKSKEELGEMIDQILKEDFGLKAFRPGQREAILHVVQKQSCLLLLPTGAGKSLCYQLPCLFLKRCHPISATPVTLVVSPLISLMQDQCRHLPSHLRGAVWDHSLQLEQIVRLRNDLMFRLFLKKKKKKTN</sequence>
<dbReference type="GO" id="GO:0000724">
    <property type="term" value="P:double-strand break repair via homologous recombination"/>
    <property type="evidence" value="ECO:0007669"/>
    <property type="project" value="TreeGrafter"/>
</dbReference>